<feature type="compositionally biased region" description="Basic and acidic residues" evidence="1">
    <location>
        <begin position="32"/>
        <end position="42"/>
    </location>
</feature>
<dbReference type="MGI" id="MGI:3045249">
    <property type="gene designation" value="A830005F24Rik"/>
</dbReference>
<dbReference type="RNAct" id="Q8BRT5">
    <property type="molecule type" value="protein"/>
</dbReference>
<evidence type="ECO:0000313" key="2">
    <source>
        <dbReference type="EMBL" id="BAC31568.1"/>
    </source>
</evidence>
<dbReference type="DNASU" id="442803"/>
<dbReference type="AGR" id="MGI:3045249"/>
<accession>Q8BRT5</accession>
<dbReference type="STRING" id="10090.ENSMUSP00000069912"/>
<dbReference type="iPTMnet" id="Q8BRT5"/>
<reference evidence="2" key="5">
    <citation type="submission" date="2001-07" db="EMBL/GenBank/DDBJ databases">
        <authorList>
            <person name="Adachi J."/>
            <person name="Aizawa K."/>
            <person name="Akimura T."/>
            <person name="Arakawa T."/>
            <person name="Bono H."/>
            <person name="Carninci P."/>
            <person name="Fukuda S."/>
            <person name="Furuno M."/>
            <person name="Hanagaki T."/>
            <person name="Hara A."/>
            <person name="Hashizume W."/>
            <person name="Hayashida K."/>
            <person name="Hayatsu N."/>
            <person name="Hiramoto K."/>
            <person name="Hiraoka T."/>
            <person name="Hirozane T."/>
            <person name="Hori F."/>
            <person name="Imotani K."/>
            <person name="Ishii Y."/>
            <person name="Itoh M."/>
            <person name="Kagawa I."/>
            <person name="Kasukawa T."/>
            <person name="Katoh H."/>
            <person name="Kawai J."/>
            <person name="Kojima Y."/>
            <person name="Kondo S."/>
            <person name="Konno H."/>
            <person name="Kouda M."/>
            <person name="Koya S."/>
            <person name="Kurihara C."/>
            <person name="Matsuyama T."/>
            <person name="Miyazaki A."/>
            <person name="Murata M."/>
            <person name="Nakamura M."/>
            <person name="Nishi K."/>
            <person name="Nomura K."/>
            <person name="Numazaki R."/>
            <person name="Ohno M."/>
            <person name="Ohsato N."/>
            <person name="Okazaki Y."/>
            <person name="Saito R."/>
            <person name="Saitoh H."/>
            <person name="Sakai C."/>
            <person name="Sakai K."/>
            <person name="Sakazume N."/>
            <person name="Sano H."/>
            <person name="Sasaki D."/>
            <person name="Shibata K."/>
            <person name="Shinagawa A."/>
            <person name="Shiraki T."/>
            <person name="Sogabe Y."/>
            <person name="Tagami M."/>
            <person name="Tagawa A."/>
            <person name="Takahashi F."/>
            <person name="Takaku-Akahira S."/>
            <person name="Takeda Y."/>
            <person name="Tanaka T."/>
            <person name="Tomaru A."/>
            <person name="Toya T."/>
            <person name="Yasunishi A."/>
            <person name="Muramatsu M."/>
            <person name="Hayashizaki Y."/>
        </authorList>
    </citation>
    <scope>NUCLEOTIDE SEQUENCE</scope>
    <source>
        <strain evidence="2">C57BL/6J</strain>
        <tissue evidence="2">Cortex</tissue>
    </source>
</reference>
<evidence type="ECO:0000256" key="1">
    <source>
        <dbReference type="SAM" id="MobiDB-lite"/>
    </source>
</evidence>
<reference evidence="2" key="4">
    <citation type="journal article" date="2001" name="Nature">
        <title>Functional annotation of a full-length mouse cDNA collection.</title>
        <authorList>
            <consortium name="The RIKEN Genome Exploration Research Group Phase II Team and the FANTOM Consortium"/>
        </authorList>
    </citation>
    <scope>NUCLEOTIDE SEQUENCE</scope>
    <source>
        <strain evidence="2">C57BL/6J</strain>
        <tissue evidence="2">Cortex</tissue>
    </source>
</reference>
<organism evidence="2">
    <name type="scientific">Mus musculus</name>
    <name type="common">Mouse</name>
    <dbReference type="NCBI Taxonomy" id="10090"/>
    <lineage>
        <taxon>Eukaryota</taxon>
        <taxon>Metazoa</taxon>
        <taxon>Chordata</taxon>
        <taxon>Craniata</taxon>
        <taxon>Vertebrata</taxon>
        <taxon>Euteleostomi</taxon>
        <taxon>Mammalia</taxon>
        <taxon>Eutheria</taxon>
        <taxon>Euarchontoglires</taxon>
        <taxon>Glires</taxon>
        <taxon>Rodentia</taxon>
        <taxon>Myomorpha</taxon>
        <taxon>Muroidea</taxon>
        <taxon>Muridae</taxon>
        <taxon>Murinae</taxon>
        <taxon>Mus</taxon>
        <taxon>Mus</taxon>
    </lineage>
</organism>
<sequence length="167" mass="18665">MGKHCTQKQWRNISDVDNKRSEQRTPLVRNRSGTEQRRETRARPGGQPETKPGPWGNQGSFSSKDSTKDQRNPQRFSGSFLGRSPNTDSTRHTAVPSQGKVPGKMSVGIKGVRNNTSSYEAIKPSELYIIPGNGFILIGRQDGAPEPFLFHLGKCKTKPRKDQIVYK</sequence>
<dbReference type="Bgee" id="ENSMUSG00000053181">
    <property type="expression patterns" value="Expressed in mesodermal cell in embryo and 49 other cell types or tissues"/>
</dbReference>
<reference evidence="2" key="7">
    <citation type="journal article" date="2005" name="Science">
        <title>The Transcriptional Landscape of the Mammalian Genome.</title>
        <authorList>
            <consortium name="The FANTOM Consortium"/>
            <consortium name="Riken Genome Exploration Research Group and Genome Science Group (Genome Network Project Core Group)"/>
        </authorList>
    </citation>
    <scope>NUCLEOTIDE SEQUENCE</scope>
    <source>
        <strain evidence="2">C57BL/6J</strain>
        <tissue evidence="2">Cortex</tissue>
    </source>
</reference>
<feature type="region of interest" description="Disordered" evidence="1">
    <location>
        <begin position="1"/>
        <end position="108"/>
    </location>
</feature>
<dbReference type="PaxDb" id="10090-ENSMUSP00000069912"/>
<feature type="compositionally biased region" description="Basic and acidic residues" evidence="1">
    <location>
        <begin position="14"/>
        <end position="23"/>
    </location>
</feature>
<dbReference type="AlphaFoldDB" id="Q8BRT5"/>
<gene>
    <name evidence="3" type="primary">A830005F24Rik</name>
</gene>
<dbReference type="EMBL" id="AK043525">
    <property type="protein sequence ID" value="BAC31568.1"/>
    <property type="molecule type" value="mRNA"/>
</dbReference>
<dbReference type="VEuPathDB" id="HostDB:ENSMUSG00000053181"/>
<dbReference type="HOGENOM" id="CLU_1594008_0_0_1"/>
<reference evidence="2" key="2">
    <citation type="journal article" date="2000" name="Genome Res.">
        <title>Normalization and subtraction of cap-trapper-selected cDNAs to prepare full-length cDNA libraries for rapid discovery of new genes.</title>
        <authorList>
            <person name="Carninci P."/>
            <person name="Shibata Y."/>
            <person name="Hayatsu N."/>
            <person name="Sugahara Y."/>
            <person name="Shibata K."/>
            <person name="Itoh M."/>
            <person name="Konno H."/>
            <person name="Okazaki Y."/>
            <person name="Muramatsu M."/>
            <person name="Hayashizaki Y."/>
        </authorList>
    </citation>
    <scope>NUCLEOTIDE SEQUENCE</scope>
    <source>
        <strain evidence="2">C57BL/6J</strain>
        <tissue evidence="2">Cortex</tissue>
    </source>
</reference>
<dbReference type="BioGRID-ORCS" id="442803">
    <property type="hits" value="0 hits in 37 CRISPR screens"/>
</dbReference>
<name>Q8BRT5_MOUSE</name>
<proteinExistence type="evidence at transcript level"/>
<reference evidence="2" key="1">
    <citation type="journal article" date="1999" name="Methods Enzymol.">
        <title>High-efficiency full-length cDNA cloning.</title>
        <authorList>
            <person name="Carninci P."/>
            <person name="Hayashizaki Y."/>
        </authorList>
    </citation>
    <scope>NUCLEOTIDE SEQUENCE</scope>
    <source>
        <strain evidence="2">C57BL/6J</strain>
        <tissue evidence="2">Cortex</tissue>
    </source>
</reference>
<reference evidence="2" key="6">
    <citation type="journal article" date="2002" name="Nature">
        <title>Analysis of the mouse transcriptome based on functional annotation of 60,770 full-length cDNAs.</title>
        <authorList>
            <consortium name="The FANTOM Consortium and the RIKEN Genome Exploration Research Group Phase I and II Team"/>
        </authorList>
    </citation>
    <scope>NUCLEOTIDE SEQUENCE</scope>
    <source>
        <strain evidence="2">C57BL/6J</strain>
        <tissue evidence="2">Cortex</tissue>
    </source>
</reference>
<evidence type="ECO:0000313" key="3">
    <source>
        <dbReference type="MGI" id="MGI:3045249"/>
    </source>
</evidence>
<reference evidence="2" key="3">
    <citation type="journal article" date="2000" name="Genome Res.">
        <title>RIKEN integrated sequence analysis (RISA) system--384-format sequencing pipeline with 384 multicapillary sequencer.</title>
        <authorList>
            <person name="Shibata K."/>
            <person name="Itoh M."/>
            <person name="Aizawa K."/>
            <person name="Nagaoka S."/>
            <person name="Sasaki N."/>
            <person name="Carninci P."/>
            <person name="Konno H."/>
            <person name="Akiyama J."/>
            <person name="Nishi K."/>
            <person name="Kitsunai T."/>
            <person name="Tashiro H."/>
            <person name="Itoh M."/>
            <person name="Sumi N."/>
            <person name="Ishii Y."/>
            <person name="Nakamura S."/>
            <person name="Hazama M."/>
            <person name="Nishine T."/>
            <person name="Harada A."/>
            <person name="Yamamoto R."/>
            <person name="Matsumoto H."/>
            <person name="Sakaguchi S."/>
            <person name="Ikegami T."/>
            <person name="Kashiwagi K."/>
            <person name="Fujiwake S."/>
            <person name="Inoue K."/>
            <person name="Togawa Y."/>
            <person name="Izawa M."/>
            <person name="Ohara E."/>
            <person name="Watahiki M."/>
            <person name="Yoneda Y."/>
            <person name="Ishikawa T."/>
            <person name="Ozawa K."/>
            <person name="Tanaka T."/>
            <person name="Matsuura S."/>
            <person name="Kawai J."/>
            <person name="Okazaki Y."/>
            <person name="Muramatsu M."/>
            <person name="Inoue Y."/>
            <person name="Kira A."/>
            <person name="Hayashizaki Y."/>
        </authorList>
    </citation>
    <scope>NUCLEOTIDE SEQUENCE</scope>
    <source>
        <strain evidence="2">C57BL/6J</strain>
        <tissue evidence="2">Cortex</tissue>
    </source>
</reference>
<dbReference type="PhosphoSitePlus" id="Q8BRT5"/>
<reference evidence="2" key="8">
    <citation type="journal article" date="2005" name="Science">
        <title>Antisense Transcription in the Mammalian Transcriptome.</title>
        <authorList>
            <consortium name="RIKEN Genome Exploration Research Group and Genome Science Group (Genome Network Project Core Group) and the FANTOM Consortium"/>
        </authorList>
    </citation>
    <scope>NUCLEOTIDE SEQUENCE</scope>
    <source>
        <strain evidence="2">C57BL/6J</strain>
        <tissue evidence="2">Cortex</tissue>
    </source>
</reference>
<protein>
    <submittedName>
        <fullName evidence="2">Uncharacterized protein</fullName>
    </submittedName>
</protein>